<keyword evidence="2" id="KW-0472">Membrane</keyword>
<accession>A0A6H9YV27</accession>
<sequence length="257" mass="27736">MKSAPGDELSVLRTAARADDRDLASDGALQEVLGDLCGDIMAAGRPRRRLRLPIGRNAVAVAAAFGMALLLLGGVGLKQLQSAPRPERPAVPVSSGPPLRTGDFRQAMTVGPSEATDTSEWLNLGSPALQVFMASTTSSISLPPGRSWAAVTRALTLPGKRLQATFVIANLARYGICQWGGYWQDLRLRGDVQGARAADIVIKRLVSRRFAPVDPETGRAIRVGWPPLDRKLGESWRLERFMRSSCGPAWRLVGAFR</sequence>
<dbReference type="OrthoDB" id="5120202at2"/>
<evidence type="ECO:0000256" key="1">
    <source>
        <dbReference type="SAM" id="MobiDB-lite"/>
    </source>
</evidence>
<keyword evidence="2" id="KW-0812">Transmembrane</keyword>
<keyword evidence="4" id="KW-1185">Reference proteome</keyword>
<dbReference type="AlphaFoldDB" id="A0A6H9YV27"/>
<reference evidence="3 4" key="1">
    <citation type="submission" date="2019-09" db="EMBL/GenBank/DDBJ databases">
        <title>Actinomadura physcomitrii sp. nov., a novel actinomycete isolated from moss [Physcomitrium sphaericum (Ludw) Fuernr].</title>
        <authorList>
            <person name="Zhuang X."/>
            <person name="Liu C."/>
        </authorList>
    </citation>
    <scope>NUCLEOTIDE SEQUENCE [LARGE SCALE GENOMIC DNA]</scope>
    <source>
        <strain evidence="3 4">HMC1</strain>
    </source>
</reference>
<comment type="caution">
    <text evidence="3">The sequence shown here is derived from an EMBL/GenBank/DDBJ whole genome shotgun (WGS) entry which is preliminary data.</text>
</comment>
<protein>
    <submittedName>
        <fullName evidence="3">Uncharacterized protein</fullName>
    </submittedName>
</protein>
<dbReference type="EMBL" id="WBMT01000003">
    <property type="protein sequence ID" value="KAB2350929.1"/>
    <property type="molecule type" value="Genomic_DNA"/>
</dbReference>
<proteinExistence type="predicted"/>
<organism evidence="3 4">
    <name type="scientific">Actinomadura rudentiformis</name>
    <dbReference type="NCBI Taxonomy" id="359158"/>
    <lineage>
        <taxon>Bacteria</taxon>
        <taxon>Bacillati</taxon>
        <taxon>Actinomycetota</taxon>
        <taxon>Actinomycetes</taxon>
        <taxon>Streptosporangiales</taxon>
        <taxon>Thermomonosporaceae</taxon>
        <taxon>Actinomadura</taxon>
    </lineage>
</organism>
<evidence type="ECO:0000313" key="4">
    <source>
        <dbReference type="Proteomes" id="UP000468735"/>
    </source>
</evidence>
<dbReference type="Proteomes" id="UP000468735">
    <property type="component" value="Unassembled WGS sequence"/>
</dbReference>
<name>A0A6H9YV27_9ACTN</name>
<dbReference type="RefSeq" id="WP_151559327.1">
    <property type="nucleotide sequence ID" value="NZ_WBMT01000003.1"/>
</dbReference>
<evidence type="ECO:0000313" key="3">
    <source>
        <dbReference type="EMBL" id="KAB2350929.1"/>
    </source>
</evidence>
<keyword evidence="2" id="KW-1133">Transmembrane helix</keyword>
<evidence type="ECO:0000256" key="2">
    <source>
        <dbReference type="SAM" id="Phobius"/>
    </source>
</evidence>
<feature type="transmembrane region" description="Helical" evidence="2">
    <location>
        <begin position="57"/>
        <end position="77"/>
    </location>
</feature>
<gene>
    <name evidence="3" type="ORF">F8566_08225</name>
</gene>
<feature type="region of interest" description="Disordered" evidence="1">
    <location>
        <begin position="83"/>
        <end position="103"/>
    </location>
</feature>